<dbReference type="InterPro" id="IPR002716">
    <property type="entry name" value="PIN_dom"/>
</dbReference>
<dbReference type="PANTHER" id="PTHR11603">
    <property type="entry name" value="AAA FAMILY ATPASE"/>
    <property type="match status" value="1"/>
</dbReference>
<dbReference type="SMART" id="SM00670">
    <property type="entry name" value="PINc"/>
    <property type="match status" value="1"/>
</dbReference>
<dbReference type="CDD" id="cd09877">
    <property type="entry name" value="PIN_YacL-like"/>
    <property type="match status" value="1"/>
</dbReference>
<feature type="transmembrane region" description="Helical" evidence="5">
    <location>
        <begin position="71"/>
        <end position="90"/>
    </location>
</feature>
<keyword evidence="3" id="KW-0378">Hydrolase</keyword>
<evidence type="ECO:0000313" key="8">
    <source>
        <dbReference type="Proteomes" id="UP000178764"/>
    </source>
</evidence>
<gene>
    <name evidence="7" type="ORF">A2V71_00295</name>
</gene>
<feature type="transmembrane region" description="Helical" evidence="5">
    <location>
        <begin position="40"/>
        <end position="59"/>
    </location>
</feature>
<feature type="transmembrane region" description="Helical" evidence="5">
    <location>
        <begin position="12"/>
        <end position="28"/>
    </location>
</feature>
<evidence type="ECO:0000256" key="1">
    <source>
        <dbReference type="ARBA" id="ARBA00001946"/>
    </source>
</evidence>
<dbReference type="PANTHER" id="PTHR11603:SF147">
    <property type="entry name" value="MEMBRANE PROTEIN"/>
    <property type="match status" value="1"/>
</dbReference>
<dbReference type="InterPro" id="IPR052041">
    <property type="entry name" value="Nucleic_acid_metab_PIN/TRAM"/>
</dbReference>
<dbReference type="EMBL" id="MEZT01000007">
    <property type="protein sequence ID" value="OGD57039.1"/>
    <property type="molecule type" value="Genomic_DNA"/>
</dbReference>
<dbReference type="InterPro" id="IPR002792">
    <property type="entry name" value="TRAM_dom"/>
</dbReference>
<dbReference type="AlphaFoldDB" id="A0A1F5DPD6"/>
<dbReference type="Gene3D" id="3.40.50.1010">
    <property type="entry name" value="5'-nuclease"/>
    <property type="match status" value="1"/>
</dbReference>
<keyword evidence="5" id="KW-0812">Transmembrane</keyword>
<feature type="domain" description="TRAM" evidence="6">
    <location>
        <begin position="247"/>
        <end position="308"/>
    </location>
</feature>
<evidence type="ECO:0000256" key="5">
    <source>
        <dbReference type="SAM" id="Phobius"/>
    </source>
</evidence>
<keyword evidence="5" id="KW-0472">Membrane</keyword>
<sequence>MFDLQGADIQDFLLLLIVVVFSAGVLFISRRLLKVSFPYFFMGMLGIILGLAIGSLAATPLAGLPSPYGKWLPIIVDVFITVAMLDLFLAQAKPASNFFHRIINRIGFDKEEKANICQEIVLDTSVLIDGRLEEIARSGFILGKMLIPQFVLNELQSVADSDDPLKRSKGRKGLEVLDHIQHDQDVLTEIIDELTNNREAVDSKLIKIAKERKAKILTVDFNLNKIAKIQNVEVLNINELSEAIKPVLIPGENLVVKVIQEGKEAGQGIGYLADGTMIVVEGGNKFIGREVECEVVRIFQTMAGKMIFVQPKKKSSRR</sequence>
<keyword evidence="2" id="KW-0540">Nuclease</keyword>
<evidence type="ECO:0000256" key="2">
    <source>
        <dbReference type="ARBA" id="ARBA00022722"/>
    </source>
</evidence>
<proteinExistence type="predicted"/>
<evidence type="ECO:0000256" key="3">
    <source>
        <dbReference type="ARBA" id="ARBA00022801"/>
    </source>
</evidence>
<organism evidence="7 8">
    <name type="scientific">Candidatus Berkelbacteria bacterium RBG_13_40_8</name>
    <dbReference type="NCBI Taxonomy" id="1797467"/>
    <lineage>
        <taxon>Bacteria</taxon>
        <taxon>Candidatus Berkelbacteria</taxon>
    </lineage>
</organism>
<accession>A0A1F5DPD6</accession>
<dbReference type="PROSITE" id="PS50926">
    <property type="entry name" value="TRAM"/>
    <property type="match status" value="1"/>
</dbReference>
<dbReference type="Pfam" id="PF01938">
    <property type="entry name" value="TRAM"/>
    <property type="match status" value="1"/>
</dbReference>
<dbReference type="InterPro" id="IPR029060">
    <property type="entry name" value="PIN-like_dom_sf"/>
</dbReference>
<reference evidence="7 8" key="1">
    <citation type="journal article" date="2016" name="Nat. Commun.">
        <title>Thousands of microbial genomes shed light on interconnected biogeochemical processes in an aquifer system.</title>
        <authorList>
            <person name="Anantharaman K."/>
            <person name="Brown C.T."/>
            <person name="Hug L.A."/>
            <person name="Sharon I."/>
            <person name="Castelle C.J."/>
            <person name="Probst A.J."/>
            <person name="Thomas B.C."/>
            <person name="Singh A."/>
            <person name="Wilkins M.J."/>
            <person name="Karaoz U."/>
            <person name="Brodie E.L."/>
            <person name="Williams K.H."/>
            <person name="Hubbard S.S."/>
            <person name="Banfield J.F."/>
        </authorList>
    </citation>
    <scope>NUCLEOTIDE SEQUENCE [LARGE SCALE GENOMIC DNA]</scope>
</reference>
<evidence type="ECO:0000259" key="6">
    <source>
        <dbReference type="PROSITE" id="PS50926"/>
    </source>
</evidence>
<dbReference type="Proteomes" id="UP000178764">
    <property type="component" value="Unassembled WGS sequence"/>
</dbReference>
<keyword evidence="5" id="KW-1133">Transmembrane helix</keyword>
<protein>
    <recommendedName>
        <fullName evidence="6">TRAM domain-containing protein</fullName>
    </recommendedName>
</protein>
<comment type="caution">
    <text evidence="7">The sequence shown here is derived from an EMBL/GenBank/DDBJ whole genome shotgun (WGS) entry which is preliminary data.</text>
</comment>
<dbReference type="GO" id="GO:0016787">
    <property type="term" value="F:hydrolase activity"/>
    <property type="evidence" value="ECO:0007669"/>
    <property type="project" value="UniProtKB-KW"/>
</dbReference>
<name>A0A1F5DPD6_9BACT</name>
<comment type="cofactor">
    <cofactor evidence="1">
        <name>Mg(2+)</name>
        <dbReference type="ChEBI" id="CHEBI:18420"/>
    </cofactor>
</comment>
<dbReference type="Pfam" id="PF01850">
    <property type="entry name" value="PIN"/>
    <property type="match status" value="1"/>
</dbReference>
<dbReference type="SUPFAM" id="SSF88723">
    <property type="entry name" value="PIN domain-like"/>
    <property type="match status" value="1"/>
</dbReference>
<dbReference type="GO" id="GO:0004518">
    <property type="term" value="F:nuclease activity"/>
    <property type="evidence" value="ECO:0007669"/>
    <property type="project" value="UniProtKB-KW"/>
</dbReference>
<evidence type="ECO:0000313" key="7">
    <source>
        <dbReference type="EMBL" id="OGD57039.1"/>
    </source>
</evidence>
<evidence type="ECO:0000256" key="4">
    <source>
        <dbReference type="ARBA" id="ARBA00022842"/>
    </source>
</evidence>
<keyword evidence="4" id="KW-0460">Magnesium</keyword>